<name>A0ABX4ZXZ0_9ENTR</name>
<feature type="chain" id="PRO_5045736777" description="Lipoprotein" evidence="1">
    <location>
        <begin position="26"/>
        <end position="125"/>
    </location>
</feature>
<proteinExistence type="predicted"/>
<comment type="caution">
    <text evidence="2">The sequence shown here is derived from an EMBL/GenBank/DDBJ whole genome shotgun (WGS) entry which is preliminary data.</text>
</comment>
<dbReference type="Proteomes" id="UP000237025">
    <property type="component" value="Unassembled WGS sequence"/>
</dbReference>
<gene>
    <name evidence="2" type="ORF">C3712_20365</name>
</gene>
<keyword evidence="1" id="KW-0732">Signal</keyword>
<protein>
    <recommendedName>
        <fullName evidence="4">Lipoprotein</fullName>
    </recommendedName>
</protein>
<evidence type="ECO:0000256" key="1">
    <source>
        <dbReference type="SAM" id="SignalP"/>
    </source>
</evidence>
<feature type="signal peptide" evidence="1">
    <location>
        <begin position="1"/>
        <end position="25"/>
    </location>
</feature>
<dbReference type="RefSeq" id="WP_103950202.1">
    <property type="nucleotide sequence ID" value="NZ_PQVT01000020.1"/>
</dbReference>
<accession>A0ABX4ZXZ0</accession>
<evidence type="ECO:0000313" key="3">
    <source>
        <dbReference type="Proteomes" id="UP000237025"/>
    </source>
</evidence>
<evidence type="ECO:0008006" key="4">
    <source>
        <dbReference type="Google" id="ProtNLM"/>
    </source>
</evidence>
<evidence type="ECO:0000313" key="2">
    <source>
        <dbReference type="EMBL" id="POZ20017.1"/>
    </source>
</evidence>
<keyword evidence="3" id="KW-1185">Reference proteome</keyword>
<sequence>MKLSLAATRYGLSGAILLLSGCVVADMDSSNYAYVPWVQVFQKPDASGRTNVSQRKEDLYACGVRREDNLDDKSWGLNSAYENETPKEHRDRMDNTLNCMTQKGYKVYGFDECGPLKKPTGLCPN</sequence>
<reference evidence="2 3" key="1">
    <citation type="submission" date="2018-02" db="EMBL/GenBank/DDBJ databases">
        <title>Lelliotia aquatilis sp. nov., isolated from drinking water.</title>
        <authorList>
            <person name="Kaempfer P."/>
            <person name="Glaeser S."/>
            <person name="Exner M."/>
            <person name="Doijad S."/>
            <person name="Chakraborty T."/>
        </authorList>
    </citation>
    <scope>NUCLEOTIDE SEQUENCE [LARGE SCALE GENOMIC DNA]</scope>
    <source>
        <strain evidence="2 3">6331-17</strain>
    </source>
</reference>
<organism evidence="2 3">
    <name type="scientific">Lelliottia aquatilis</name>
    <dbReference type="NCBI Taxonomy" id="2080838"/>
    <lineage>
        <taxon>Bacteria</taxon>
        <taxon>Pseudomonadati</taxon>
        <taxon>Pseudomonadota</taxon>
        <taxon>Gammaproteobacteria</taxon>
        <taxon>Enterobacterales</taxon>
        <taxon>Enterobacteriaceae</taxon>
        <taxon>Lelliottia</taxon>
    </lineage>
</organism>
<dbReference type="PROSITE" id="PS51257">
    <property type="entry name" value="PROKAR_LIPOPROTEIN"/>
    <property type="match status" value="1"/>
</dbReference>
<dbReference type="EMBL" id="PQVW01000021">
    <property type="protein sequence ID" value="POZ20017.1"/>
    <property type="molecule type" value="Genomic_DNA"/>
</dbReference>